<gene>
    <name evidence="1" type="ORF">NM688_g1189</name>
</gene>
<name>A0ACC1TCI5_9APHY</name>
<evidence type="ECO:0000313" key="1">
    <source>
        <dbReference type="EMBL" id="KAJ3557956.1"/>
    </source>
</evidence>
<protein>
    <submittedName>
        <fullName evidence="1">Uncharacterized protein</fullName>
    </submittedName>
</protein>
<dbReference type="EMBL" id="JANHOG010000119">
    <property type="protein sequence ID" value="KAJ3557956.1"/>
    <property type="molecule type" value="Genomic_DNA"/>
</dbReference>
<dbReference type="Proteomes" id="UP001148662">
    <property type="component" value="Unassembled WGS sequence"/>
</dbReference>
<sequence>MHFFILGYTGVAKDHWPLDMAAKHNPVNTLEGGCINVIPYTLEELAERTVIDAYRPPKHDRVQKFGLFTRQDIEQMHVSVRFYGFIKESKLTGYGTWNGAFRSACRASLRLEIEGKNCEQAFGPQLHFVRSIGAHVAQALQGNDMTNLETSLRFEHMIFRKTTTDDQSDRVNYPRGEDPMGKLARVSREWRLKPKPLFYKRGDDNELLQTTALSFNTNDFVEVIAHPEIIFRDGHGHAPNKVQVSLTLDAVTRLFNEEQLIGLHLPAIFMQMTVQEDEHALQIERAEL</sequence>
<proteinExistence type="predicted"/>
<accession>A0ACC1TCI5</accession>
<organism evidence="1 2">
    <name type="scientific">Phlebia brevispora</name>
    <dbReference type="NCBI Taxonomy" id="194682"/>
    <lineage>
        <taxon>Eukaryota</taxon>
        <taxon>Fungi</taxon>
        <taxon>Dikarya</taxon>
        <taxon>Basidiomycota</taxon>
        <taxon>Agaricomycotina</taxon>
        <taxon>Agaricomycetes</taxon>
        <taxon>Polyporales</taxon>
        <taxon>Meruliaceae</taxon>
        <taxon>Phlebia</taxon>
    </lineage>
</organism>
<evidence type="ECO:0000313" key="2">
    <source>
        <dbReference type="Proteomes" id="UP001148662"/>
    </source>
</evidence>
<comment type="caution">
    <text evidence="1">The sequence shown here is derived from an EMBL/GenBank/DDBJ whole genome shotgun (WGS) entry which is preliminary data.</text>
</comment>
<keyword evidence="2" id="KW-1185">Reference proteome</keyword>
<reference evidence="1" key="1">
    <citation type="submission" date="2022-07" db="EMBL/GenBank/DDBJ databases">
        <title>Genome Sequence of Phlebia brevispora.</title>
        <authorList>
            <person name="Buettner E."/>
        </authorList>
    </citation>
    <scope>NUCLEOTIDE SEQUENCE</scope>
    <source>
        <strain evidence="1">MPL23</strain>
    </source>
</reference>